<feature type="transmembrane region" description="Helical" evidence="4">
    <location>
        <begin position="177"/>
        <end position="196"/>
    </location>
</feature>
<evidence type="ECO:0000256" key="1">
    <source>
        <dbReference type="ARBA" id="ARBA00004370"/>
    </source>
</evidence>
<evidence type="ECO:0008006" key="7">
    <source>
        <dbReference type="Google" id="ProtNLM"/>
    </source>
</evidence>
<evidence type="ECO:0000256" key="4">
    <source>
        <dbReference type="SAM" id="Phobius"/>
    </source>
</evidence>
<dbReference type="PANTHER" id="PTHR37042">
    <property type="entry name" value="OUTER MEMBRANE PROTEIN RV1973"/>
    <property type="match status" value="1"/>
</dbReference>
<reference evidence="6" key="1">
    <citation type="journal article" date="2019" name="Int. J. Syst. Evol. Microbiol.">
        <title>The Global Catalogue of Microorganisms (GCM) 10K type strain sequencing project: providing services to taxonomists for standard genome sequencing and annotation.</title>
        <authorList>
            <consortium name="The Broad Institute Genomics Platform"/>
            <consortium name="The Broad Institute Genome Sequencing Center for Infectious Disease"/>
            <person name="Wu L."/>
            <person name="Ma J."/>
        </authorList>
    </citation>
    <scope>NUCLEOTIDE SEQUENCE [LARGE SCALE GENOMIC DNA]</scope>
    <source>
        <strain evidence="6">ZS-22-S1</strain>
    </source>
</reference>
<evidence type="ECO:0000256" key="2">
    <source>
        <dbReference type="ARBA" id="ARBA00023136"/>
    </source>
</evidence>
<evidence type="ECO:0000256" key="3">
    <source>
        <dbReference type="SAM" id="MobiDB-lite"/>
    </source>
</evidence>
<gene>
    <name evidence="5" type="ORF">ACFPCV_09940</name>
</gene>
<evidence type="ECO:0000313" key="5">
    <source>
        <dbReference type="EMBL" id="MFC4853826.1"/>
    </source>
</evidence>
<dbReference type="PANTHER" id="PTHR37042:SF4">
    <property type="entry name" value="OUTER MEMBRANE PROTEIN RV1973"/>
    <property type="match status" value="1"/>
</dbReference>
<sequence>MPPHRRRPAPNTGQAPPIRRPKVAGLRNRPGRQAEDATEQTTDQTTDQPAVTEEESERVSGVLAGVLGQAPERAGDEQDEQEESAARRAAAEPPPAVADEDHGIAEDEDQDQDEEPAEPARKPRPGPGSRPAGKRRSTGSARPDDLASAETGAAQRRARRERAGAGATRTRGQRHSAAAMVLVVVAVVFVALAVFFRGQADDLTSGDTNTALTDPAATSQIKGQLTNAIKQTFSYNYTDLDSTEKAVKENLVGKALCEYNLLFGEVKEYAPEQKIVLDTTVRELALVRVDGDRAEALVYIDQLSTRVDVNKTVAVGGQFAVQAAKDGDHWKITEFDMFGQPLFNGKPAPKC</sequence>
<comment type="subcellular location">
    <subcellularLocation>
        <location evidence="1">Membrane</location>
    </subcellularLocation>
</comment>
<proteinExistence type="predicted"/>
<dbReference type="RefSeq" id="WP_378055798.1">
    <property type="nucleotide sequence ID" value="NZ_JBHSIS010000004.1"/>
</dbReference>
<name>A0ABV9RZN0_9PSEU</name>
<keyword evidence="4" id="KW-1133">Transmembrane helix</keyword>
<dbReference type="EMBL" id="JBHSIS010000004">
    <property type="protein sequence ID" value="MFC4853826.1"/>
    <property type="molecule type" value="Genomic_DNA"/>
</dbReference>
<comment type="caution">
    <text evidence="5">The sequence shown here is derived from an EMBL/GenBank/DDBJ whole genome shotgun (WGS) entry which is preliminary data.</text>
</comment>
<keyword evidence="4" id="KW-0812">Transmembrane</keyword>
<feature type="compositionally biased region" description="Acidic residues" evidence="3">
    <location>
        <begin position="106"/>
        <end position="117"/>
    </location>
</feature>
<organism evidence="5 6">
    <name type="scientific">Actinophytocola glycyrrhizae</name>
    <dbReference type="NCBI Taxonomy" id="2044873"/>
    <lineage>
        <taxon>Bacteria</taxon>
        <taxon>Bacillati</taxon>
        <taxon>Actinomycetota</taxon>
        <taxon>Actinomycetes</taxon>
        <taxon>Pseudonocardiales</taxon>
        <taxon>Pseudonocardiaceae</taxon>
    </lineage>
</organism>
<feature type="region of interest" description="Disordered" evidence="3">
    <location>
        <begin position="1"/>
        <end position="173"/>
    </location>
</feature>
<keyword evidence="6" id="KW-1185">Reference proteome</keyword>
<protein>
    <recommendedName>
        <fullName evidence="7">Mce-associated membrane protein</fullName>
    </recommendedName>
</protein>
<feature type="compositionally biased region" description="Low complexity" evidence="3">
    <location>
        <begin position="39"/>
        <end position="48"/>
    </location>
</feature>
<evidence type="ECO:0000313" key="6">
    <source>
        <dbReference type="Proteomes" id="UP001595859"/>
    </source>
</evidence>
<dbReference type="Proteomes" id="UP001595859">
    <property type="component" value="Unassembled WGS sequence"/>
</dbReference>
<keyword evidence="2 4" id="KW-0472">Membrane</keyword>
<accession>A0ABV9RZN0</accession>